<feature type="domain" description="A9CJY8-like N-terminal" evidence="2">
    <location>
        <begin position="16"/>
        <end position="61"/>
    </location>
</feature>
<evidence type="ECO:0000313" key="3">
    <source>
        <dbReference type="EMBL" id="GAA2736434.1"/>
    </source>
</evidence>
<sequence>MRAPAATVRTLTLLPEDYAVLRFAPGEPVPAWALAAPVPFASVTRTAAELSVICPVPAVPERLRPAEEWRCLRLEGPFALDEPGVAASVAVPLAAAGLSVFVVATYDTDHFLVTDAEAATAALTAAGHVVVRA</sequence>
<name>A0ABP6H3V1_9ACTN</name>
<evidence type="ECO:0000313" key="4">
    <source>
        <dbReference type="Proteomes" id="UP001501842"/>
    </source>
</evidence>
<dbReference type="EMBL" id="BAAATZ010000032">
    <property type="protein sequence ID" value="GAA2736434.1"/>
    <property type="molecule type" value="Genomic_DNA"/>
</dbReference>
<dbReference type="Gene3D" id="3.30.2130.10">
    <property type="entry name" value="VC0802-like"/>
    <property type="match status" value="1"/>
</dbReference>
<reference evidence="4" key="1">
    <citation type="journal article" date="2019" name="Int. J. Syst. Evol. Microbiol.">
        <title>The Global Catalogue of Microorganisms (GCM) 10K type strain sequencing project: providing services to taxonomists for standard genome sequencing and annotation.</title>
        <authorList>
            <consortium name="The Broad Institute Genomics Platform"/>
            <consortium name="The Broad Institute Genome Sequencing Center for Infectious Disease"/>
            <person name="Wu L."/>
            <person name="Ma J."/>
        </authorList>
    </citation>
    <scope>NUCLEOTIDE SEQUENCE [LARGE SCALE GENOMIC DNA]</scope>
    <source>
        <strain evidence="4">JCM 8201</strain>
    </source>
</reference>
<dbReference type="PANTHER" id="PTHR31131:SF6">
    <property type="entry name" value="CASTOR ACT DOMAIN-CONTAINING PROTEIN"/>
    <property type="match status" value="1"/>
</dbReference>
<dbReference type="InterPro" id="IPR045865">
    <property type="entry name" value="ACT-like_dom_sf"/>
</dbReference>
<organism evidence="3 4">
    <name type="scientific">Actinocorallia aurantiaca</name>
    <dbReference type="NCBI Taxonomy" id="46204"/>
    <lineage>
        <taxon>Bacteria</taxon>
        <taxon>Bacillati</taxon>
        <taxon>Actinomycetota</taxon>
        <taxon>Actinomycetes</taxon>
        <taxon>Streptosporangiales</taxon>
        <taxon>Thermomonosporaceae</taxon>
        <taxon>Actinocorallia</taxon>
    </lineage>
</organism>
<feature type="domain" description="CASTOR ACT" evidence="1">
    <location>
        <begin position="67"/>
        <end position="121"/>
    </location>
</feature>
<gene>
    <name evidence="3" type="ORF">GCM10010439_63520</name>
</gene>
<comment type="caution">
    <text evidence="3">The sequence shown here is derived from an EMBL/GenBank/DDBJ whole genome shotgun (WGS) entry which is preliminary data.</text>
</comment>
<dbReference type="Pfam" id="PF21631">
    <property type="entry name" value="A9CJY8-like_N"/>
    <property type="match status" value="1"/>
</dbReference>
<evidence type="ECO:0000259" key="1">
    <source>
        <dbReference type="Pfam" id="PF13840"/>
    </source>
</evidence>
<dbReference type="SUPFAM" id="SSF55021">
    <property type="entry name" value="ACT-like"/>
    <property type="match status" value="2"/>
</dbReference>
<keyword evidence="4" id="KW-1185">Reference proteome</keyword>
<dbReference type="RefSeq" id="WP_344456144.1">
    <property type="nucleotide sequence ID" value="NZ_BAAATZ010000032.1"/>
</dbReference>
<proteinExistence type="predicted"/>
<protein>
    <submittedName>
        <fullName evidence="3">ACT domain-containing protein</fullName>
    </submittedName>
</protein>
<dbReference type="Pfam" id="PF13840">
    <property type="entry name" value="ACT_7"/>
    <property type="match status" value="1"/>
</dbReference>
<dbReference type="InterPro" id="IPR051719">
    <property type="entry name" value="CASTOR_mTORC1"/>
</dbReference>
<accession>A0ABP6H3V1</accession>
<dbReference type="InterPro" id="IPR049447">
    <property type="entry name" value="A9CJY8-like_N"/>
</dbReference>
<dbReference type="PANTHER" id="PTHR31131">
    <property type="entry name" value="CHROMOSOME 1, WHOLE GENOME SHOTGUN SEQUENCE"/>
    <property type="match status" value="1"/>
</dbReference>
<evidence type="ECO:0000259" key="2">
    <source>
        <dbReference type="Pfam" id="PF21631"/>
    </source>
</evidence>
<dbReference type="InterPro" id="IPR027795">
    <property type="entry name" value="CASTOR_ACT_dom"/>
</dbReference>
<dbReference type="Proteomes" id="UP001501842">
    <property type="component" value="Unassembled WGS sequence"/>
</dbReference>